<accession>A0A3M2J4A3</accession>
<reference evidence="2 3" key="1">
    <citation type="submission" date="2018-10" db="EMBL/GenBank/DDBJ databases">
        <title>Isolation, diversity and antifungal activity of actinobacteria from wheat.</title>
        <authorList>
            <person name="Han C."/>
        </authorList>
    </citation>
    <scope>NUCLEOTIDE SEQUENCE [LARGE SCALE GENOMIC DNA]</scope>
    <source>
        <strain evidence="2 3">NEAU-YY56</strain>
    </source>
</reference>
<feature type="domain" description="ANTAR" evidence="1">
    <location>
        <begin position="172"/>
        <end position="232"/>
    </location>
</feature>
<evidence type="ECO:0000259" key="1">
    <source>
        <dbReference type="SMART" id="SM01012"/>
    </source>
</evidence>
<dbReference type="InterPro" id="IPR005561">
    <property type="entry name" value="ANTAR"/>
</dbReference>
<keyword evidence="3" id="KW-1185">Reference proteome</keyword>
<dbReference type="InterPro" id="IPR036388">
    <property type="entry name" value="WH-like_DNA-bd_sf"/>
</dbReference>
<name>A0A3M2J4A3_9CELL</name>
<gene>
    <name evidence="2" type="ORF">EBM89_15385</name>
</gene>
<dbReference type="EMBL" id="RFFI01000096">
    <property type="protein sequence ID" value="RMI06740.1"/>
    <property type="molecule type" value="Genomic_DNA"/>
</dbReference>
<proteinExistence type="predicted"/>
<evidence type="ECO:0000313" key="3">
    <source>
        <dbReference type="Proteomes" id="UP000269289"/>
    </source>
</evidence>
<organism evidence="2 3">
    <name type="scientific">Cellulomonas triticagri</name>
    <dbReference type="NCBI Taxonomy" id="2483352"/>
    <lineage>
        <taxon>Bacteria</taxon>
        <taxon>Bacillati</taxon>
        <taxon>Actinomycetota</taxon>
        <taxon>Actinomycetes</taxon>
        <taxon>Micrococcales</taxon>
        <taxon>Cellulomonadaceae</taxon>
        <taxon>Cellulomonas</taxon>
    </lineage>
</organism>
<dbReference type="GO" id="GO:0003723">
    <property type="term" value="F:RNA binding"/>
    <property type="evidence" value="ECO:0007669"/>
    <property type="project" value="InterPro"/>
</dbReference>
<dbReference type="SMART" id="SM01012">
    <property type="entry name" value="ANTAR"/>
    <property type="match status" value="1"/>
</dbReference>
<comment type="caution">
    <text evidence="2">The sequence shown here is derived from an EMBL/GenBank/DDBJ whole genome shotgun (WGS) entry which is preliminary data.</text>
</comment>
<dbReference type="AlphaFoldDB" id="A0A3M2J4A3"/>
<dbReference type="Proteomes" id="UP000269289">
    <property type="component" value="Unassembled WGS sequence"/>
</dbReference>
<sequence length="265" mass="27795">MITMSRAGTDEVAPSDADASLDALVHTLTQEAGRTLGVDAQACATATVRGADRWLAAGSVAVARCDGAQDRPRQGPRYDLRRTDEPVVVADLVAPFDAAVRADEVDDGRWPVWAHACRVQGFRSVAYVAGVHRDVVVRLGLYARQVQPWAGLLDRAAGLAQGIASVVAVREQVVALAQAMDDLLDCTRSRALVDQAVGVVMRERGCDAPTAMGLLTSAATYRDLRELAADLVAGGTRDRAAAARSVRDAALARAGSTAPLVGLTA</sequence>
<evidence type="ECO:0000313" key="2">
    <source>
        <dbReference type="EMBL" id="RMI06740.1"/>
    </source>
</evidence>
<dbReference type="Gene3D" id="1.10.10.10">
    <property type="entry name" value="Winged helix-like DNA-binding domain superfamily/Winged helix DNA-binding domain"/>
    <property type="match status" value="1"/>
</dbReference>
<protein>
    <submittedName>
        <fullName evidence="2">ANTAR domain-containing protein</fullName>
    </submittedName>
</protein>
<dbReference type="Pfam" id="PF03861">
    <property type="entry name" value="ANTAR"/>
    <property type="match status" value="1"/>
</dbReference>